<dbReference type="GO" id="GO:0045454">
    <property type="term" value="P:cell redox homeostasis"/>
    <property type="evidence" value="ECO:0007669"/>
    <property type="project" value="TreeGrafter"/>
</dbReference>
<reference evidence="9" key="1">
    <citation type="submission" date="2017-09" db="EMBL/GenBank/DDBJ databases">
        <authorList>
            <person name="Varghese N."/>
            <person name="Submissions S."/>
        </authorList>
    </citation>
    <scope>NUCLEOTIDE SEQUENCE [LARGE SCALE GENOMIC DNA]</scope>
    <source>
        <strain evidence="9">C7</strain>
    </source>
</reference>
<comment type="similarity">
    <text evidence="6">Belongs to the peroxiredoxin family. Prx5 subfamily.</text>
</comment>
<keyword evidence="4 6" id="KW-0676">Redox-active center</keyword>
<dbReference type="RefSeq" id="WP_097928374.1">
    <property type="nucleotide sequence ID" value="NZ_OCTN01000001.1"/>
</dbReference>
<dbReference type="PANTHER" id="PTHR10430">
    <property type="entry name" value="PEROXIREDOXIN"/>
    <property type="match status" value="1"/>
</dbReference>
<keyword evidence="1 6" id="KW-0575">Peroxidase</keyword>
<dbReference type="Pfam" id="PF08534">
    <property type="entry name" value="Redoxin"/>
    <property type="match status" value="1"/>
</dbReference>
<proteinExistence type="inferred from homology"/>
<keyword evidence="9" id="KW-1185">Reference proteome</keyword>
<dbReference type="FunFam" id="3.40.30.10:FF:000020">
    <property type="entry name" value="Peroxiredoxin"/>
    <property type="match status" value="1"/>
</dbReference>
<keyword evidence="3 6" id="KW-0560">Oxidoreductase</keyword>
<accession>A0A2C9CNQ4</accession>
<evidence type="ECO:0000256" key="4">
    <source>
        <dbReference type="ARBA" id="ARBA00023284"/>
    </source>
</evidence>
<evidence type="ECO:0000256" key="3">
    <source>
        <dbReference type="ARBA" id="ARBA00023002"/>
    </source>
</evidence>
<comment type="function">
    <text evidence="6">Thiol-specific peroxidase that catalyzes the reduction of hydrogen peroxide and organic hydroperoxides to water and alcohols, respectively. Plays a role in cell protection against oxidative stress by detoxifying peroxides.</text>
</comment>
<gene>
    <name evidence="8" type="ORF">SAMN06273572_101664</name>
</gene>
<dbReference type="GO" id="GO:0034599">
    <property type="term" value="P:cellular response to oxidative stress"/>
    <property type="evidence" value="ECO:0007669"/>
    <property type="project" value="InterPro"/>
</dbReference>
<dbReference type="GO" id="GO:0005737">
    <property type="term" value="C:cytoplasm"/>
    <property type="evidence" value="ECO:0007669"/>
    <property type="project" value="TreeGrafter"/>
</dbReference>
<evidence type="ECO:0000256" key="6">
    <source>
        <dbReference type="RuleBase" id="RU366011"/>
    </source>
</evidence>
<dbReference type="GO" id="GO:0042744">
    <property type="term" value="P:hydrogen peroxide catabolic process"/>
    <property type="evidence" value="ECO:0007669"/>
    <property type="project" value="TreeGrafter"/>
</dbReference>
<evidence type="ECO:0000313" key="9">
    <source>
        <dbReference type="Proteomes" id="UP000220034"/>
    </source>
</evidence>
<dbReference type="InterPro" id="IPR013740">
    <property type="entry name" value="Redoxin"/>
</dbReference>
<dbReference type="PROSITE" id="PS51352">
    <property type="entry name" value="THIOREDOXIN_2"/>
    <property type="match status" value="1"/>
</dbReference>
<evidence type="ECO:0000256" key="5">
    <source>
        <dbReference type="PIRSR" id="PIRSR637944-1"/>
    </source>
</evidence>
<dbReference type="Gene3D" id="3.40.30.10">
    <property type="entry name" value="Glutaredoxin"/>
    <property type="match status" value="1"/>
</dbReference>
<evidence type="ECO:0000313" key="8">
    <source>
        <dbReference type="EMBL" id="SOH92815.1"/>
    </source>
</evidence>
<protein>
    <recommendedName>
        <fullName evidence="6">Glutathione-dependent peroxiredoxin</fullName>
        <ecNumber evidence="6">1.11.1.27</ecNumber>
    </recommendedName>
</protein>
<dbReference type="SUPFAM" id="SSF52833">
    <property type="entry name" value="Thioredoxin-like"/>
    <property type="match status" value="1"/>
</dbReference>
<organism evidence="8 9">
    <name type="scientific">Pontivivens marinum</name>
    <dbReference type="NCBI Taxonomy" id="1690039"/>
    <lineage>
        <taxon>Bacteria</taxon>
        <taxon>Pseudomonadati</taxon>
        <taxon>Pseudomonadota</taxon>
        <taxon>Alphaproteobacteria</taxon>
        <taxon>Rhodobacterales</taxon>
        <taxon>Paracoccaceae</taxon>
        <taxon>Pontivivens</taxon>
    </lineage>
</organism>
<dbReference type="EC" id="1.11.1.27" evidence="6"/>
<dbReference type="GO" id="GO:0008379">
    <property type="term" value="F:thioredoxin peroxidase activity"/>
    <property type="evidence" value="ECO:0007669"/>
    <property type="project" value="InterPro"/>
</dbReference>
<feature type="active site" description="Cysteine sulfenic acid (-SOH) intermediate" evidence="5">
    <location>
        <position position="49"/>
    </location>
</feature>
<sequence>MTIAKGEKLPDATFITMGENGPEGVTSADLFAGKTVVLFAVPGAFTPTCSSAHMPSFVRTADKLRAKGVDQIACVSVNDPFVMKAWSDATGAAAADITVLSDAESAFTTAIGMDFTAPPAGLIARSQRYAMLVKDGVVTELNLEESPGVCELSGGETMLDAL</sequence>
<keyword evidence="2 6" id="KW-0049">Antioxidant</keyword>
<dbReference type="EMBL" id="OCTN01000001">
    <property type="protein sequence ID" value="SOH92815.1"/>
    <property type="molecule type" value="Genomic_DNA"/>
</dbReference>
<dbReference type="Proteomes" id="UP000220034">
    <property type="component" value="Unassembled WGS sequence"/>
</dbReference>
<dbReference type="CDD" id="cd03013">
    <property type="entry name" value="PRX5_like"/>
    <property type="match status" value="1"/>
</dbReference>
<dbReference type="AlphaFoldDB" id="A0A2C9CNQ4"/>
<dbReference type="InterPro" id="IPR013766">
    <property type="entry name" value="Thioredoxin_domain"/>
</dbReference>
<evidence type="ECO:0000256" key="1">
    <source>
        <dbReference type="ARBA" id="ARBA00022559"/>
    </source>
</evidence>
<evidence type="ECO:0000256" key="2">
    <source>
        <dbReference type="ARBA" id="ARBA00022862"/>
    </source>
</evidence>
<dbReference type="InterPro" id="IPR037944">
    <property type="entry name" value="PRX5-like"/>
</dbReference>
<dbReference type="InterPro" id="IPR036249">
    <property type="entry name" value="Thioredoxin-like_sf"/>
</dbReference>
<name>A0A2C9CNQ4_9RHOB</name>
<feature type="domain" description="Thioredoxin" evidence="7">
    <location>
        <begin position="3"/>
        <end position="162"/>
    </location>
</feature>
<dbReference type="PANTHER" id="PTHR10430:SF16">
    <property type="entry name" value="PEROXIREDOXIN-5, MITOCHONDRIAL"/>
    <property type="match status" value="1"/>
</dbReference>
<comment type="catalytic activity">
    <reaction evidence="6">
        <text>a hydroperoxide + 2 glutathione = an alcohol + glutathione disulfide + H2O</text>
        <dbReference type="Rhea" id="RHEA:62632"/>
        <dbReference type="ChEBI" id="CHEBI:15377"/>
        <dbReference type="ChEBI" id="CHEBI:30879"/>
        <dbReference type="ChEBI" id="CHEBI:35924"/>
        <dbReference type="ChEBI" id="CHEBI:57925"/>
        <dbReference type="ChEBI" id="CHEBI:58297"/>
        <dbReference type="EC" id="1.11.1.27"/>
    </reaction>
</comment>
<evidence type="ECO:0000259" key="7">
    <source>
        <dbReference type="PROSITE" id="PS51352"/>
    </source>
</evidence>
<dbReference type="OrthoDB" id="9800621at2"/>